<evidence type="ECO:0008006" key="4">
    <source>
        <dbReference type="Google" id="ProtNLM"/>
    </source>
</evidence>
<evidence type="ECO:0000256" key="1">
    <source>
        <dbReference type="SAM" id="MobiDB-lite"/>
    </source>
</evidence>
<comment type="caution">
    <text evidence="2">The sequence shown here is derived from an EMBL/GenBank/DDBJ whole genome shotgun (WGS) entry which is preliminary data.</text>
</comment>
<keyword evidence="3" id="KW-1185">Reference proteome</keyword>
<gene>
    <name evidence="2" type="ORF">GCM10007977_104050</name>
</gene>
<dbReference type="Proteomes" id="UP000642070">
    <property type="component" value="Unassembled WGS sequence"/>
</dbReference>
<dbReference type="AlphaFoldDB" id="A0A917UFF2"/>
<organism evidence="2 3">
    <name type="scientific">Dactylosporangium sucinum</name>
    <dbReference type="NCBI Taxonomy" id="1424081"/>
    <lineage>
        <taxon>Bacteria</taxon>
        <taxon>Bacillati</taxon>
        <taxon>Actinomycetota</taxon>
        <taxon>Actinomycetes</taxon>
        <taxon>Micromonosporales</taxon>
        <taxon>Micromonosporaceae</taxon>
        <taxon>Dactylosporangium</taxon>
    </lineage>
</organism>
<reference evidence="2" key="2">
    <citation type="submission" date="2020-09" db="EMBL/GenBank/DDBJ databases">
        <authorList>
            <person name="Sun Q."/>
            <person name="Ohkuma M."/>
        </authorList>
    </citation>
    <scope>NUCLEOTIDE SEQUENCE</scope>
    <source>
        <strain evidence="2">JCM 19831</strain>
    </source>
</reference>
<reference evidence="2" key="1">
    <citation type="journal article" date="2014" name="Int. J. Syst. Evol. Microbiol.">
        <title>Complete genome sequence of Corynebacterium casei LMG S-19264T (=DSM 44701T), isolated from a smear-ripened cheese.</title>
        <authorList>
            <consortium name="US DOE Joint Genome Institute (JGI-PGF)"/>
            <person name="Walter F."/>
            <person name="Albersmeier A."/>
            <person name="Kalinowski J."/>
            <person name="Ruckert C."/>
        </authorList>
    </citation>
    <scope>NUCLEOTIDE SEQUENCE</scope>
    <source>
        <strain evidence="2">JCM 19831</strain>
    </source>
</reference>
<protein>
    <recommendedName>
        <fullName evidence="4">LuxR family transcriptional regulator</fullName>
    </recommendedName>
</protein>
<accession>A0A917UFF2</accession>
<dbReference type="EMBL" id="BMPI01000101">
    <property type="protein sequence ID" value="GGM85452.1"/>
    <property type="molecule type" value="Genomic_DNA"/>
</dbReference>
<sequence length="608" mass="64999">MTVHSAAVAHRQRNDVDPRTGRSLAALAYALAAQIGHAEGMALALLELAGTWVHQDRGAVATARMEARLREVLRLLDPRSPLELRVRVRLAGEADYRTGQHAAVLEVLEEARRSADPMAWAEALHLAHHCVLGPDHGALRRALASELIGVSDRTGRWEDLLKGMLWSTVDQFLDGDRHAERQLRELRQLLTKREHLALSYVSAVMEVMLTIRAGDLDAAETLARRCVDYGTVAGDPDTAGWFGAQLVAIRWYQGRLPELLPLLDELAHTPTLSAVDNAYFAALAMAAATAGDRQRAAAALARLRGTGLAELPRSSSWLVTMYGAVEAAHLLHDTELAAEAYDLLRPYGHLPAIASLGVTCFGSVRHALGVAALTTGAIDRAVEHFAEAARHNLALGHAPAAALSRQRLAEALGLQASAGTQRANPATAGASGPVDGSQAARCTRRGRHWQVELGRRTVLVGHSVGMLHLAVLLANPGTEIPAADLVAGVNNLAANAGAADRSDQLVVDEVAIGQYRQRLAQVESSGATPVGNRSAGRSERDWLVDELRTVAGLGGRTRSFVDNAERARIAVGKAIRRAIHRVQLADPIIGAHLSATVHTGNRCVYRAG</sequence>
<feature type="region of interest" description="Disordered" evidence="1">
    <location>
        <begin position="420"/>
        <end position="441"/>
    </location>
</feature>
<name>A0A917UFF2_9ACTN</name>
<evidence type="ECO:0000313" key="3">
    <source>
        <dbReference type="Proteomes" id="UP000642070"/>
    </source>
</evidence>
<proteinExistence type="predicted"/>
<evidence type="ECO:0000313" key="2">
    <source>
        <dbReference type="EMBL" id="GGM85452.1"/>
    </source>
</evidence>